<organism evidence="3 4">
    <name type="scientific">Candidatus Kaiserbacteria bacterium RIFCSPLOWO2_01_FULL_55_19</name>
    <dbReference type="NCBI Taxonomy" id="1798516"/>
    <lineage>
        <taxon>Bacteria</taxon>
        <taxon>Candidatus Kaiseribacteriota</taxon>
    </lineage>
</organism>
<gene>
    <name evidence="3" type="ORF">A2950_00850</name>
</gene>
<proteinExistence type="predicted"/>
<accession>A0A1F6ES61</accession>
<dbReference type="AlphaFoldDB" id="A0A1F6ES61"/>
<evidence type="ECO:0000313" key="4">
    <source>
        <dbReference type="Proteomes" id="UP000176714"/>
    </source>
</evidence>
<evidence type="ECO:0000256" key="2">
    <source>
        <dbReference type="SAM" id="SignalP"/>
    </source>
</evidence>
<name>A0A1F6ES61_9BACT</name>
<feature type="signal peptide" evidence="2">
    <location>
        <begin position="1"/>
        <end position="24"/>
    </location>
</feature>
<reference evidence="3 4" key="1">
    <citation type="journal article" date="2016" name="Nat. Commun.">
        <title>Thousands of microbial genomes shed light on interconnected biogeochemical processes in an aquifer system.</title>
        <authorList>
            <person name="Anantharaman K."/>
            <person name="Brown C.T."/>
            <person name="Hug L.A."/>
            <person name="Sharon I."/>
            <person name="Castelle C.J."/>
            <person name="Probst A.J."/>
            <person name="Thomas B.C."/>
            <person name="Singh A."/>
            <person name="Wilkins M.J."/>
            <person name="Karaoz U."/>
            <person name="Brodie E.L."/>
            <person name="Williams K.H."/>
            <person name="Hubbard S.S."/>
            <person name="Banfield J.F."/>
        </authorList>
    </citation>
    <scope>NUCLEOTIDE SEQUENCE [LARGE SCALE GENOMIC DNA]</scope>
</reference>
<keyword evidence="1" id="KW-1133">Transmembrane helix</keyword>
<dbReference type="STRING" id="1798516.A2950_00850"/>
<dbReference type="EMBL" id="MFMD01000020">
    <property type="protein sequence ID" value="OGG76437.1"/>
    <property type="molecule type" value="Genomic_DNA"/>
</dbReference>
<evidence type="ECO:0000313" key="3">
    <source>
        <dbReference type="EMBL" id="OGG76437.1"/>
    </source>
</evidence>
<feature type="transmembrane region" description="Helical" evidence="1">
    <location>
        <begin position="95"/>
        <end position="115"/>
    </location>
</feature>
<dbReference type="Pfam" id="PF18895">
    <property type="entry name" value="T4SS_pilin"/>
    <property type="match status" value="1"/>
</dbReference>
<feature type="transmembrane region" description="Helical" evidence="1">
    <location>
        <begin position="51"/>
        <end position="74"/>
    </location>
</feature>
<keyword evidence="1" id="KW-0812">Transmembrane</keyword>
<sequence>MRTHLLILVALVLFSLAPAALVQAQQTNAGNIGQGVQLINPLQSGNSLSSFLQQILAFVIRIGAVVVILMMVYVGFKFVTAQGNETKISEAKNMLLWTVIGALILLGAQVIAAGIQATVQSLGG</sequence>
<dbReference type="InterPro" id="IPR043993">
    <property type="entry name" value="T4SS_pilin"/>
</dbReference>
<evidence type="ECO:0000256" key="1">
    <source>
        <dbReference type="SAM" id="Phobius"/>
    </source>
</evidence>
<dbReference type="Proteomes" id="UP000176714">
    <property type="component" value="Unassembled WGS sequence"/>
</dbReference>
<keyword evidence="1" id="KW-0472">Membrane</keyword>
<feature type="chain" id="PRO_5009524215" evidence="2">
    <location>
        <begin position="25"/>
        <end position="124"/>
    </location>
</feature>
<keyword evidence="2" id="KW-0732">Signal</keyword>
<comment type="caution">
    <text evidence="3">The sequence shown here is derived from an EMBL/GenBank/DDBJ whole genome shotgun (WGS) entry which is preliminary data.</text>
</comment>
<protein>
    <submittedName>
        <fullName evidence="3">Uncharacterized protein</fullName>
    </submittedName>
</protein>